<dbReference type="InterPro" id="IPR036188">
    <property type="entry name" value="FAD/NAD-bd_sf"/>
</dbReference>
<dbReference type="InterPro" id="IPR051209">
    <property type="entry name" value="FAD-bind_Monooxygenase_sf"/>
</dbReference>
<keyword evidence="4" id="KW-0274">FAD</keyword>
<proteinExistence type="inferred from homology"/>
<name>A0AAN7Y8K4_9EURO</name>
<dbReference type="PANTHER" id="PTHR42877">
    <property type="entry name" value="L-ORNITHINE N(5)-MONOOXYGENASE-RELATED"/>
    <property type="match status" value="1"/>
</dbReference>
<evidence type="ECO:0000313" key="7">
    <source>
        <dbReference type="Proteomes" id="UP001309876"/>
    </source>
</evidence>
<dbReference type="EMBL" id="JAVRRJ010000001">
    <property type="protein sequence ID" value="KAK5089955.1"/>
    <property type="molecule type" value="Genomic_DNA"/>
</dbReference>
<evidence type="ECO:0000256" key="5">
    <source>
        <dbReference type="ARBA" id="ARBA00023002"/>
    </source>
</evidence>
<comment type="caution">
    <text evidence="6">The sequence shown here is derived from an EMBL/GenBank/DDBJ whole genome shotgun (WGS) entry which is preliminary data.</text>
</comment>
<keyword evidence="7" id="KW-1185">Reference proteome</keyword>
<dbReference type="Proteomes" id="UP001309876">
    <property type="component" value="Unassembled WGS sequence"/>
</dbReference>
<organism evidence="6 7">
    <name type="scientific">Lithohypha guttulata</name>
    <dbReference type="NCBI Taxonomy" id="1690604"/>
    <lineage>
        <taxon>Eukaryota</taxon>
        <taxon>Fungi</taxon>
        <taxon>Dikarya</taxon>
        <taxon>Ascomycota</taxon>
        <taxon>Pezizomycotina</taxon>
        <taxon>Eurotiomycetes</taxon>
        <taxon>Chaetothyriomycetidae</taxon>
        <taxon>Chaetothyriales</taxon>
        <taxon>Trichomeriaceae</taxon>
        <taxon>Lithohypha</taxon>
    </lineage>
</organism>
<sequence length="620" mass="71204">MAPDINALANFETDGYATNGVPRDPKYEIPDIIMHAPMVRKIRVLSIGAGVTGIMNSYFIQKELENVEHVVYDRNADIGGTWLENRYPGCACDIPSHAYTLPFALNPDWPRFFSYSPDIWKYLDKVCEVWGLRKYMRFNHEVVGCYWQQETGEWLVKIKETKADGSTRLFDDRCHFLLHGTGILNNYKWPNIEGMDKFKGRIVHTARWPKEYQAEQWKNDRVAVIGSGASSIQTVPTMQPHAKHLDVFVRTGVWFVQIADNHGHNHEYTDEQKKEFRDPQKMVEHAKSIEDQVNGLWGGFYKNATAQFEGQKMLKARMAEFIKDERLLKGYTPEFGFGCRRITPGDPYMMAIQKENVDVHFTPVVKIDESGVIGEDGTRCECDTIVCATGFDVSYRPRFPIVGQDGIDLADKWKVCPEGYLGLGIPGFPNFLTFIGPSWPVENGSVMGPLHEVSRYALQMIKKIQTEYICSIAPKQDITDEFNAHTQEWIRHTVWNESCRSWYKDNETGRVNAIWPGSSLHYIEAIRVPRYEDFEITYLGPAKKNRWAYLGMGTVRELVEKGDVSPYLSVDNIDPKWMRAMNMDMDKVLESKVARVKKEWEGKMATEGDTEKHVEQISIS</sequence>
<comment type="similarity">
    <text evidence="2">Belongs to the FAD-binding monooxygenase family.</text>
</comment>
<gene>
    <name evidence="6" type="ORF">LTR05_000123</name>
</gene>
<keyword evidence="3" id="KW-0285">Flavoprotein</keyword>
<evidence type="ECO:0008006" key="8">
    <source>
        <dbReference type="Google" id="ProtNLM"/>
    </source>
</evidence>
<evidence type="ECO:0000313" key="6">
    <source>
        <dbReference type="EMBL" id="KAK5089955.1"/>
    </source>
</evidence>
<dbReference type="GO" id="GO:0004499">
    <property type="term" value="F:N,N-dimethylaniline monooxygenase activity"/>
    <property type="evidence" value="ECO:0007669"/>
    <property type="project" value="InterPro"/>
</dbReference>
<dbReference type="AlphaFoldDB" id="A0AAN7Y8K4"/>
<dbReference type="Gene3D" id="3.50.50.60">
    <property type="entry name" value="FAD/NAD(P)-binding domain"/>
    <property type="match status" value="2"/>
</dbReference>
<keyword evidence="5" id="KW-0560">Oxidoreductase</keyword>
<dbReference type="PANTHER" id="PTHR42877:SF1">
    <property type="entry name" value="FAD-BINDING MONOOXYGENASE STCW"/>
    <property type="match status" value="1"/>
</dbReference>
<dbReference type="InterPro" id="IPR020946">
    <property type="entry name" value="Flavin_mOase-like"/>
</dbReference>
<dbReference type="Pfam" id="PF00743">
    <property type="entry name" value="FMO-like"/>
    <property type="match status" value="1"/>
</dbReference>
<dbReference type="GO" id="GO:0050661">
    <property type="term" value="F:NADP binding"/>
    <property type="evidence" value="ECO:0007669"/>
    <property type="project" value="InterPro"/>
</dbReference>
<accession>A0AAN7Y8K4</accession>
<protein>
    <recommendedName>
        <fullName evidence="8">Sterigmatocystin biosynthesis monooxygenase stcW</fullName>
    </recommendedName>
</protein>
<evidence type="ECO:0000256" key="3">
    <source>
        <dbReference type="ARBA" id="ARBA00022630"/>
    </source>
</evidence>
<comment type="cofactor">
    <cofactor evidence="1">
        <name>FAD</name>
        <dbReference type="ChEBI" id="CHEBI:57692"/>
    </cofactor>
</comment>
<evidence type="ECO:0000256" key="4">
    <source>
        <dbReference type="ARBA" id="ARBA00022827"/>
    </source>
</evidence>
<evidence type="ECO:0000256" key="2">
    <source>
        <dbReference type="ARBA" id="ARBA00010139"/>
    </source>
</evidence>
<dbReference type="SUPFAM" id="SSF51905">
    <property type="entry name" value="FAD/NAD(P)-binding domain"/>
    <property type="match status" value="1"/>
</dbReference>
<dbReference type="GO" id="GO:0050660">
    <property type="term" value="F:flavin adenine dinucleotide binding"/>
    <property type="evidence" value="ECO:0007669"/>
    <property type="project" value="InterPro"/>
</dbReference>
<reference evidence="6 7" key="1">
    <citation type="submission" date="2023-08" db="EMBL/GenBank/DDBJ databases">
        <title>Black Yeasts Isolated from many extreme environments.</title>
        <authorList>
            <person name="Coleine C."/>
            <person name="Stajich J.E."/>
            <person name="Selbmann L."/>
        </authorList>
    </citation>
    <scope>NUCLEOTIDE SEQUENCE [LARGE SCALE GENOMIC DNA]</scope>
    <source>
        <strain evidence="6 7">CCFEE 5910</strain>
    </source>
</reference>
<evidence type="ECO:0000256" key="1">
    <source>
        <dbReference type="ARBA" id="ARBA00001974"/>
    </source>
</evidence>